<dbReference type="Gene3D" id="1.10.10.10">
    <property type="entry name" value="Winged helix-like DNA-binding domain superfamily/Winged helix DNA-binding domain"/>
    <property type="match status" value="1"/>
</dbReference>
<evidence type="ECO:0000256" key="1">
    <source>
        <dbReference type="ARBA" id="ARBA00022603"/>
    </source>
</evidence>
<evidence type="ECO:0000313" key="8">
    <source>
        <dbReference type="Proteomes" id="UP000187851"/>
    </source>
</evidence>
<evidence type="ECO:0000259" key="6">
    <source>
        <dbReference type="Pfam" id="PF08100"/>
    </source>
</evidence>
<dbReference type="CDD" id="cd02440">
    <property type="entry name" value="AdoMet_MTases"/>
    <property type="match status" value="1"/>
</dbReference>
<dbReference type="SUPFAM" id="SSF46785">
    <property type="entry name" value="Winged helix' DNA-binding domain"/>
    <property type="match status" value="1"/>
</dbReference>
<dbReference type="InterPro" id="IPR036388">
    <property type="entry name" value="WH-like_DNA-bd_sf"/>
</dbReference>
<dbReference type="InterPro" id="IPR012967">
    <property type="entry name" value="COMT_dimerisation"/>
</dbReference>
<reference evidence="7 8" key="1">
    <citation type="journal article" date="2017" name="J. Biotechnol.">
        <title>The complete genome sequence of Streptomyces autolyticus CGMCC 0516, the producer of geldanamycin, autolytimycin, reblastatin and elaiophylin.</title>
        <authorList>
            <person name="Yin M."/>
            <person name="Jiang M."/>
            <person name="Ren Z."/>
            <person name="Dong Y."/>
            <person name="Lu T."/>
        </authorList>
    </citation>
    <scope>NUCLEOTIDE SEQUENCE [LARGE SCALE GENOMIC DNA]</scope>
    <source>
        <strain evidence="7 8">CGMCC0516</strain>
    </source>
</reference>
<feature type="region of interest" description="Disordered" evidence="4">
    <location>
        <begin position="345"/>
        <end position="386"/>
    </location>
</feature>
<proteinExistence type="predicted"/>
<name>A0ABM6H612_9ACTN</name>
<dbReference type="InterPro" id="IPR029063">
    <property type="entry name" value="SAM-dependent_MTases_sf"/>
</dbReference>
<feature type="compositionally biased region" description="Gly residues" evidence="4">
    <location>
        <begin position="377"/>
        <end position="386"/>
    </location>
</feature>
<evidence type="ECO:0000256" key="2">
    <source>
        <dbReference type="ARBA" id="ARBA00022679"/>
    </source>
</evidence>
<dbReference type="PANTHER" id="PTHR43712">
    <property type="entry name" value="PUTATIVE (AFU_ORTHOLOGUE AFUA_4G14580)-RELATED"/>
    <property type="match status" value="1"/>
</dbReference>
<keyword evidence="2" id="KW-0808">Transferase</keyword>
<keyword evidence="8" id="KW-1185">Reference proteome</keyword>
<keyword evidence="3" id="KW-0949">S-adenosyl-L-methionine</keyword>
<evidence type="ECO:0000256" key="3">
    <source>
        <dbReference type="ARBA" id="ARBA00022691"/>
    </source>
</evidence>
<organism evidence="7 8">
    <name type="scientific">Streptomyces autolyticus</name>
    <dbReference type="NCBI Taxonomy" id="75293"/>
    <lineage>
        <taxon>Bacteria</taxon>
        <taxon>Bacillati</taxon>
        <taxon>Actinomycetota</taxon>
        <taxon>Actinomycetes</taxon>
        <taxon>Kitasatosporales</taxon>
        <taxon>Streptomycetaceae</taxon>
        <taxon>Streptomyces</taxon>
    </lineage>
</organism>
<keyword evidence="1" id="KW-0489">Methyltransferase</keyword>
<feature type="domain" description="O-methyltransferase dimerisation" evidence="6">
    <location>
        <begin position="22"/>
        <end position="94"/>
    </location>
</feature>
<dbReference type="InterPro" id="IPR036390">
    <property type="entry name" value="WH_DNA-bd_sf"/>
</dbReference>
<dbReference type="Pfam" id="PF08100">
    <property type="entry name" value="Dimerisation"/>
    <property type="match status" value="1"/>
</dbReference>
<accession>A0ABM6H612</accession>
<sequence>MSAPDRPDRPEQSRGLAEIADIVTPFAVRAAATLRLADHIAAGHTRLHDLAEAAGADPRALSRLLRFLTCRDIFAEPEPGTFALTELAAELLTDHPANLRQWLDADEVAGRLDSTFPHLVDAVRSGTSVYEKVHGAPFWADLAASPARTESFDRLMSQVSQSTKGIGTAYDWSDVRHVIDVGGGTGALLREILTAHPHLRGTVADQAASVAEARHQLAAQGLDERGDTVVCDMFDRLPTGADACLLSRVLADWDDESAVRILRTCAAALPDGGRVLIAERVFQDEPVSAEDLSETRRLTSHDLRMLVLLGGRKRSESDYARLAGRAGLSPSASGRLPGGATVMDFRVVGNPGQKEAPPRRSSGQGATPPPPDEAGRWTGGGAVRPF</sequence>
<dbReference type="Gene3D" id="1.10.287.1350">
    <property type="match status" value="1"/>
</dbReference>
<evidence type="ECO:0000259" key="5">
    <source>
        <dbReference type="Pfam" id="PF00891"/>
    </source>
</evidence>
<protein>
    <recommendedName>
        <fullName evidence="9">O-methyltransferase domain-containing protein</fullName>
    </recommendedName>
</protein>
<dbReference type="InterPro" id="IPR001077">
    <property type="entry name" value="COMT_C"/>
</dbReference>
<dbReference type="Proteomes" id="UP000187851">
    <property type="component" value="Chromosome"/>
</dbReference>
<evidence type="ECO:0000313" key="7">
    <source>
        <dbReference type="EMBL" id="AQA09312.1"/>
    </source>
</evidence>
<dbReference type="EMBL" id="CP019458">
    <property type="protein sequence ID" value="AQA09312.1"/>
    <property type="molecule type" value="Genomic_DNA"/>
</dbReference>
<dbReference type="Pfam" id="PF00891">
    <property type="entry name" value="Methyltransf_2"/>
    <property type="match status" value="1"/>
</dbReference>
<dbReference type="Gene3D" id="3.40.50.150">
    <property type="entry name" value="Vaccinia Virus protein VP39"/>
    <property type="match status" value="1"/>
</dbReference>
<dbReference type="PROSITE" id="PS51683">
    <property type="entry name" value="SAM_OMT_II"/>
    <property type="match status" value="1"/>
</dbReference>
<feature type="domain" description="O-methyltransferase C-terminal" evidence="5">
    <location>
        <begin position="116"/>
        <end position="328"/>
    </location>
</feature>
<gene>
    <name evidence="7" type="ORF">BV401_01185</name>
</gene>
<dbReference type="InterPro" id="IPR016461">
    <property type="entry name" value="COMT-like"/>
</dbReference>
<dbReference type="PANTHER" id="PTHR43712:SF2">
    <property type="entry name" value="O-METHYLTRANSFERASE CICE"/>
    <property type="match status" value="1"/>
</dbReference>
<evidence type="ECO:0000256" key="4">
    <source>
        <dbReference type="SAM" id="MobiDB-lite"/>
    </source>
</evidence>
<dbReference type="PIRSF" id="PIRSF005739">
    <property type="entry name" value="O-mtase"/>
    <property type="match status" value="1"/>
</dbReference>
<dbReference type="SUPFAM" id="SSF53335">
    <property type="entry name" value="S-adenosyl-L-methionine-dependent methyltransferases"/>
    <property type="match status" value="1"/>
</dbReference>
<evidence type="ECO:0008006" key="9">
    <source>
        <dbReference type="Google" id="ProtNLM"/>
    </source>
</evidence>